<protein>
    <submittedName>
        <fullName evidence="3">Uncharacterized protein</fullName>
    </submittedName>
</protein>
<feature type="compositionally biased region" description="Polar residues" evidence="2">
    <location>
        <begin position="829"/>
        <end position="846"/>
    </location>
</feature>
<comment type="caution">
    <text evidence="3">The sequence shown here is derived from an EMBL/GenBank/DDBJ whole genome shotgun (WGS) entry which is preliminary data.</text>
</comment>
<feature type="region of interest" description="Disordered" evidence="2">
    <location>
        <begin position="638"/>
        <end position="658"/>
    </location>
</feature>
<feature type="compositionally biased region" description="Basic and acidic residues" evidence="2">
    <location>
        <begin position="796"/>
        <end position="815"/>
    </location>
</feature>
<feature type="compositionally biased region" description="Acidic residues" evidence="2">
    <location>
        <begin position="782"/>
        <end position="795"/>
    </location>
</feature>
<feature type="region of interest" description="Disordered" evidence="2">
    <location>
        <begin position="746"/>
        <end position="857"/>
    </location>
</feature>
<accession>A0A8S0ZI10</accession>
<feature type="coiled-coil region" evidence="1">
    <location>
        <begin position="671"/>
        <end position="698"/>
    </location>
</feature>
<feature type="compositionally biased region" description="Polar residues" evidence="2">
    <location>
        <begin position="125"/>
        <end position="149"/>
    </location>
</feature>
<feature type="compositionally biased region" description="Basic and acidic residues" evidence="2">
    <location>
        <begin position="87"/>
        <end position="111"/>
    </location>
</feature>
<evidence type="ECO:0000313" key="3">
    <source>
        <dbReference type="EMBL" id="CAB3232582.1"/>
    </source>
</evidence>
<feature type="compositionally biased region" description="Polar residues" evidence="2">
    <location>
        <begin position="69"/>
        <end position="78"/>
    </location>
</feature>
<reference evidence="3 4" key="1">
    <citation type="submission" date="2020-04" db="EMBL/GenBank/DDBJ databases">
        <authorList>
            <person name="Wallbank WR R."/>
            <person name="Pardo Diaz C."/>
            <person name="Kozak K."/>
            <person name="Martin S."/>
            <person name="Jiggins C."/>
            <person name="Moest M."/>
            <person name="Warren A I."/>
            <person name="Byers J.R.P. K."/>
            <person name="Montejo-Kovacevich G."/>
            <person name="Yen C E."/>
        </authorList>
    </citation>
    <scope>NUCLEOTIDE SEQUENCE [LARGE SCALE GENOMIC DNA]</scope>
</reference>
<feature type="compositionally biased region" description="Basic and acidic residues" evidence="2">
    <location>
        <begin position="388"/>
        <end position="397"/>
    </location>
</feature>
<evidence type="ECO:0000313" key="4">
    <source>
        <dbReference type="Proteomes" id="UP000494106"/>
    </source>
</evidence>
<evidence type="ECO:0000256" key="2">
    <source>
        <dbReference type="SAM" id="MobiDB-lite"/>
    </source>
</evidence>
<evidence type="ECO:0000256" key="1">
    <source>
        <dbReference type="SAM" id="Coils"/>
    </source>
</evidence>
<feature type="compositionally biased region" description="Low complexity" evidence="2">
    <location>
        <begin position="440"/>
        <end position="465"/>
    </location>
</feature>
<organism evidence="3 4">
    <name type="scientific">Arctia plantaginis</name>
    <name type="common">Wood tiger moth</name>
    <name type="synonym">Phalaena plantaginis</name>
    <dbReference type="NCBI Taxonomy" id="874455"/>
    <lineage>
        <taxon>Eukaryota</taxon>
        <taxon>Metazoa</taxon>
        <taxon>Ecdysozoa</taxon>
        <taxon>Arthropoda</taxon>
        <taxon>Hexapoda</taxon>
        <taxon>Insecta</taxon>
        <taxon>Pterygota</taxon>
        <taxon>Neoptera</taxon>
        <taxon>Endopterygota</taxon>
        <taxon>Lepidoptera</taxon>
        <taxon>Glossata</taxon>
        <taxon>Ditrysia</taxon>
        <taxon>Noctuoidea</taxon>
        <taxon>Erebidae</taxon>
        <taxon>Arctiinae</taxon>
        <taxon>Arctia</taxon>
    </lineage>
</organism>
<dbReference type="Proteomes" id="UP000494106">
    <property type="component" value="Unassembled WGS sequence"/>
</dbReference>
<feature type="compositionally biased region" description="Low complexity" evidence="2">
    <location>
        <begin position="113"/>
        <end position="123"/>
    </location>
</feature>
<dbReference type="OrthoDB" id="7335059at2759"/>
<keyword evidence="1" id="KW-0175">Coiled coil</keyword>
<feature type="region of interest" description="Disordered" evidence="2">
    <location>
        <begin position="366"/>
        <end position="397"/>
    </location>
</feature>
<keyword evidence="4" id="KW-1185">Reference proteome</keyword>
<feature type="compositionally biased region" description="Basic residues" evidence="2">
    <location>
        <begin position="847"/>
        <end position="857"/>
    </location>
</feature>
<feature type="region of interest" description="Disordered" evidence="2">
    <location>
        <begin position="429"/>
        <end position="466"/>
    </location>
</feature>
<sequence>MRRNRNTNLGGGGGNLNRSSDLFLTDHLKDIDLELDLLKRKREMLEQQQQLIQPLMGQRSFNQQPYYQLEPKQSGSNRDFSHLYNDGSREYRKPYGRKRQSDSDWLHDSYPKRSSGQGQRGSSFAGPSSTRNQRSYGGQNQQPRSTPKQYGQGKQFIGQRINNQKQQRPSKNFVPNKVTKASKAFVPPNKLASQPVAGRSKLVAAAVMSTAEVETQDREALRLLPDQVPTKQMTGRLELALGAILRNIRDMCAESSHHEILRTSSLQRVIKQAIRERVRSAMLGKIVGATQEIVKEYRAMYPKDTDLEIMNIALEAGGIKPEKDPKPIVLQKDRPEEYYKVNMIKLIDTHLHEIFDKIEKIYEAENEKENSQEGAGENNNMETNNEPDGEKGEKSVEDTLKENEAINNEAEAEKSNNIEAENNENNEAASGVNAHDVGGENNPAPNNENNPAPNNENNPAPNNENITITNHESVANGDNEDGEPLFPQANEYKRLLPRLLKRHIPTILKLLHLNKMYRRAVADIVTTTKAKFVEYEKPENSARGESSEVSQTPKKFPGPYVVLPYYVKVMGKPQLPKKKAMNTFLEAFNPKSIKKHRTIHNLLFIGFTEKADFDAIVQADGTVIGRSTLSIRICDKNNGKRDEKAQNGTLSSASNQNVSQVQETLDTSLDKKNVKKELENSEDLAKELNENIIDLIESIENNGIKSENPKDEKANENIEEAAEQTKCKDEVVNSNEVVGDTNEVVGDTDEVVGGTDEVVGDSNTAEGNSELVVGDSDKIVGDSDEVPEGTDELPTDTEKTENSEEKQPLVDEKNDQLTQLKSTGGRATPTRTSTRLANTPATPSTIRTRRASRLMQN</sequence>
<feature type="region of interest" description="Disordered" evidence="2">
    <location>
        <begin position="69"/>
        <end position="153"/>
    </location>
</feature>
<name>A0A8S0ZI10_ARCPL</name>
<dbReference type="AlphaFoldDB" id="A0A8S0ZI10"/>
<gene>
    <name evidence="3" type="ORF">APLA_LOCUS4898</name>
</gene>
<proteinExistence type="predicted"/>
<feature type="compositionally biased region" description="Low complexity" evidence="2">
    <location>
        <begin position="751"/>
        <end position="761"/>
    </location>
</feature>
<feature type="compositionally biased region" description="Polar residues" evidence="2">
    <location>
        <begin position="377"/>
        <end position="386"/>
    </location>
</feature>
<dbReference type="EMBL" id="CADEBC010000478">
    <property type="protein sequence ID" value="CAB3232582.1"/>
    <property type="molecule type" value="Genomic_DNA"/>
</dbReference>